<name>A0A3Q9HRL2_9FIRM</name>
<dbReference type="PANTHER" id="PTHR21666:SF270">
    <property type="entry name" value="MUREIN HYDROLASE ACTIVATOR ENVC"/>
    <property type="match status" value="1"/>
</dbReference>
<feature type="transmembrane region" description="Helical" evidence="1">
    <location>
        <begin position="45"/>
        <end position="65"/>
    </location>
</feature>
<dbReference type="AlphaFoldDB" id="A0A3Q9HRL2"/>
<dbReference type="KEGG" id="aft:BBF96_11630"/>
<keyword evidence="1" id="KW-0472">Membrane</keyword>
<gene>
    <name evidence="3" type="ORF">BBF96_11630</name>
</gene>
<keyword evidence="4" id="KW-1185">Reference proteome</keyword>
<proteinExistence type="predicted"/>
<evidence type="ECO:0000256" key="1">
    <source>
        <dbReference type="SAM" id="Phobius"/>
    </source>
</evidence>
<evidence type="ECO:0000259" key="2">
    <source>
        <dbReference type="Pfam" id="PF01551"/>
    </source>
</evidence>
<dbReference type="Gene3D" id="2.70.70.10">
    <property type="entry name" value="Glucose Permease (Domain IIA)"/>
    <property type="match status" value="1"/>
</dbReference>
<sequence>MEKKNNKKERLPFHIVKDKQNFIRLKIKKTIEEVSKQYEKLPRQLWSSFVIVVGIFLIVLIAKFAGEPQIKPDLEDGLSDPGRMDVVIDEKGRLTTQVPSLPEVKLDGSGLLLENQSEELKEEFSKEPAETTVKFIERSEVSDRIQTEGLKVIYPLRYKRAVITDYGWYFHPILEVWRFHQGVDLRCKKGDLVMASASGKVITVRESDQEAIIVTIDHGNGWKTVYGQIGEVKVKTGDQVVKGQQLGKIGQSVTAIEPHLHFEIIKDDKTVNPRKYLP</sequence>
<evidence type="ECO:0000313" key="4">
    <source>
        <dbReference type="Proteomes" id="UP000267250"/>
    </source>
</evidence>
<dbReference type="CDD" id="cd12797">
    <property type="entry name" value="M23_peptidase"/>
    <property type="match status" value="1"/>
</dbReference>
<protein>
    <recommendedName>
        <fullName evidence="2">M23ase beta-sheet core domain-containing protein</fullName>
    </recommendedName>
</protein>
<dbReference type="GO" id="GO:0004222">
    <property type="term" value="F:metalloendopeptidase activity"/>
    <property type="evidence" value="ECO:0007669"/>
    <property type="project" value="TreeGrafter"/>
</dbReference>
<keyword evidence="1" id="KW-1133">Transmembrane helix</keyword>
<dbReference type="Proteomes" id="UP000267250">
    <property type="component" value="Chromosome"/>
</dbReference>
<dbReference type="PANTHER" id="PTHR21666">
    <property type="entry name" value="PEPTIDASE-RELATED"/>
    <property type="match status" value="1"/>
</dbReference>
<dbReference type="EMBL" id="CP016379">
    <property type="protein sequence ID" value="AZR73983.1"/>
    <property type="molecule type" value="Genomic_DNA"/>
</dbReference>
<dbReference type="RefSeq" id="WP_164731037.1">
    <property type="nucleotide sequence ID" value="NZ_CP016379.1"/>
</dbReference>
<feature type="domain" description="M23ase beta-sheet core" evidence="2">
    <location>
        <begin position="178"/>
        <end position="273"/>
    </location>
</feature>
<dbReference type="Pfam" id="PF01551">
    <property type="entry name" value="Peptidase_M23"/>
    <property type="match status" value="1"/>
</dbReference>
<accession>A0A3Q9HRL2</accession>
<organism evidence="3 4">
    <name type="scientific">Anoxybacter fermentans</name>
    <dbReference type="NCBI Taxonomy" id="1323375"/>
    <lineage>
        <taxon>Bacteria</taxon>
        <taxon>Bacillati</taxon>
        <taxon>Bacillota</taxon>
        <taxon>Clostridia</taxon>
        <taxon>Halanaerobiales</taxon>
        <taxon>Anoxybacter</taxon>
    </lineage>
</organism>
<dbReference type="InterPro" id="IPR050570">
    <property type="entry name" value="Cell_wall_metabolism_enzyme"/>
</dbReference>
<dbReference type="InterPro" id="IPR011055">
    <property type="entry name" value="Dup_hybrid_motif"/>
</dbReference>
<reference evidence="3 4" key="1">
    <citation type="submission" date="2016-07" db="EMBL/GenBank/DDBJ databases">
        <title>Genome and transcriptome analysis of iron-reducing fermentative bacteria Anoxybacter fermentans.</title>
        <authorList>
            <person name="Zeng X."/>
            <person name="Shao Z."/>
        </authorList>
    </citation>
    <scope>NUCLEOTIDE SEQUENCE [LARGE SCALE GENOMIC DNA]</scope>
    <source>
        <strain evidence="3 4">DY22613</strain>
    </source>
</reference>
<dbReference type="InterPro" id="IPR016047">
    <property type="entry name" value="M23ase_b-sheet_dom"/>
</dbReference>
<evidence type="ECO:0000313" key="3">
    <source>
        <dbReference type="EMBL" id="AZR73983.1"/>
    </source>
</evidence>
<dbReference type="SUPFAM" id="SSF51261">
    <property type="entry name" value="Duplicated hybrid motif"/>
    <property type="match status" value="1"/>
</dbReference>
<keyword evidence="1" id="KW-0812">Transmembrane</keyword>